<accession>A0A0G4K4W4</accession>
<dbReference type="RefSeq" id="WP_048593710.1">
    <property type="nucleotide sequence ID" value="NZ_CVLB01000001.1"/>
</dbReference>
<gene>
    <name evidence="1" type="ORF">BRSU_0590</name>
</gene>
<proteinExistence type="predicted"/>
<dbReference type="EMBL" id="CVLB01000001">
    <property type="protein sequence ID" value="CRF32117.1"/>
    <property type="molecule type" value="Genomic_DNA"/>
</dbReference>
<dbReference type="AlphaFoldDB" id="A0A0G4K4W4"/>
<reference evidence="2" key="1">
    <citation type="submission" date="2015-04" db="EMBL/GenBank/DDBJ databases">
        <authorList>
            <person name="Mushtaq Mamoona"/>
        </authorList>
    </citation>
    <scope>NUCLEOTIDE SEQUENCE [LARGE SCALE GENOMIC DNA]</scope>
    <source>
        <strain evidence="2">AN4859/03</strain>
    </source>
</reference>
<organism evidence="1 2">
    <name type="scientific">Brachyspira suanatina</name>
    <dbReference type="NCBI Taxonomy" id="381802"/>
    <lineage>
        <taxon>Bacteria</taxon>
        <taxon>Pseudomonadati</taxon>
        <taxon>Spirochaetota</taxon>
        <taxon>Spirochaetia</taxon>
        <taxon>Brachyspirales</taxon>
        <taxon>Brachyspiraceae</taxon>
        <taxon>Brachyspira</taxon>
    </lineage>
</organism>
<protein>
    <submittedName>
        <fullName evidence="1">Uncharacterized protein</fullName>
    </submittedName>
</protein>
<dbReference type="OrthoDB" id="2730767at2"/>
<dbReference type="Proteomes" id="UP000043763">
    <property type="component" value="Unassembled WGS sequence"/>
</dbReference>
<evidence type="ECO:0000313" key="1">
    <source>
        <dbReference type="EMBL" id="CRF32117.1"/>
    </source>
</evidence>
<name>A0A0G4K4W4_9SPIR</name>
<keyword evidence="2" id="KW-1185">Reference proteome</keyword>
<sequence>MHSIEVDKKAKKILFNYFWKNGWIDDSKMHINEEDFLYAKEKGLMFDFSKEIIKYNDLIKNIFGLIKEIDFNNTVKAFLCSLSSRAIHLRSFISSYYLSKKMMSYDFSNTENIEKEFYNKYNIIIDDFHLEYQNVYNFEKYKWGGVRLEQLSYIYFDLREFSKIDFEFNPTKEDINIFNAILERIDSYNIKNDSANKMQAVLKDILKSSKDERIILLEILAYLDILEAKEEREYRDTELSEKLINWRGGDSYNKVNAKNIFGNYLLI</sequence>
<evidence type="ECO:0000313" key="2">
    <source>
        <dbReference type="Proteomes" id="UP000043763"/>
    </source>
</evidence>